<comment type="caution">
    <text evidence="2">The sequence shown here is derived from an EMBL/GenBank/DDBJ whole genome shotgun (WGS) entry which is preliminary data.</text>
</comment>
<protein>
    <submittedName>
        <fullName evidence="2">Uncharacterized protein</fullName>
    </submittedName>
</protein>
<dbReference type="EMBL" id="LGTE01000044">
    <property type="protein sequence ID" value="KNZ68201.1"/>
    <property type="molecule type" value="Genomic_DNA"/>
</dbReference>
<name>A0A0L6VYB3_9FIRM</name>
<keyword evidence="3" id="KW-1185">Reference proteome</keyword>
<proteinExistence type="predicted"/>
<dbReference type="AlphaFoldDB" id="A0A0L6VYB3"/>
<keyword evidence="1" id="KW-1133">Transmembrane helix</keyword>
<gene>
    <name evidence="2" type="ORF">Tfer_3254</name>
</gene>
<reference evidence="3" key="1">
    <citation type="submission" date="2015-07" db="EMBL/GenBank/DDBJ databases">
        <title>Complete Genome of Thermincola ferriacetica strain Z-0001T.</title>
        <authorList>
            <person name="Lusk B."/>
            <person name="Badalamenti J.P."/>
            <person name="Parameswaran P."/>
            <person name="Bond D.R."/>
            <person name="Torres C.I."/>
        </authorList>
    </citation>
    <scope>NUCLEOTIDE SEQUENCE [LARGE SCALE GENOMIC DNA]</scope>
    <source>
        <strain evidence="3">Z-0001</strain>
    </source>
</reference>
<organism evidence="2 3">
    <name type="scientific">Thermincola ferriacetica</name>
    <dbReference type="NCBI Taxonomy" id="281456"/>
    <lineage>
        <taxon>Bacteria</taxon>
        <taxon>Bacillati</taxon>
        <taxon>Bacillota</taxon>
        <taxon>Clostridia</taxon>
        <taxon>Eubacteriales</taxon>
        <taxon>Thermincolaceae</taxon>
        <taxon>Thermincola</taxon>
    </lineage>
</organism>
<sequence>MNKLKYLSRTASVLLLIASIFAWAKGIRFKDSELLATMLTSLFGLALGYLGLNRLNKRNLIGILGNIGFFGNVIMIAICALIILGFGIVP</sequence>
<feature type="transmembrane region" description="Helical" evidence="1">
    <location>
        <begin position="34"/>
        <end position="52"/>
    </location>
</feature>
<evidence type="ECO:0000313" key="2">
    <source>
        <dbReference type="EMBL" id="KNZ68201.1"/>
    </source>
</evidence>
<dbReference type="Proteomes" id="UP000037175">
    <property type="component" value="Unassembled WGS sequence"/>
</dbReference>
<feature type="transmembrane region" description="Helical" evidence="1">
    <location>
        <begin position="64"/>
        <end position="89"/>
    </location>
</feature>
<evidence type="ECO:0000313" key="3">
    <source>
        <dbReference type="Proteomes" id="UP000037175"/>
    </source>
</evidence>
<evidence type="ECO:0000256" key="1">
    <source>
        <dbReference type="SAM" id="Phobius"/>
    </source>
</evidence>
<keyword evidence="1" id="KW-0472">Membrane</keyword>
<accession>A0A0L6VYB3</accession>
<dbReference type="RefSeq" id="WP_052219159.1">
    <property type="nucleotide sequence ID" value="NZ_LGTE01000044.1"/>
</dbReference>
<keyword evidence="1" id="KW-0812">Transmembrane</keyword>